<evidence type="ECO:0000256" key="15">
    <source>
        <dbReference type="SAM" id="MobiDB-lite"/>
    </source>
</evidence>
<evidence type="ECO:0000313" key="19">
    <source>
        <dbReference type="Proteomes" id="UP000186817"/>
    </source>
</evidence>
<feature type="transmembrane region" description="Helical" evidence="16">
    <location>
        <begin position="257"/>
        <end position="273"/>
    </location>
</feature>
<comment type="caution">
    <text evidence="18">The sequence shown here is derived from an EMBL/GenBank/DDBJ whole genome shotgun (WGS) entry which is preliminary data.</text>
</comment>
<evidence type="ECO:0000256" key="11">
    <source>
        <dbReference type="ARBA" id="ARBA00023136"/>
    </source>
</evidence>
<keyword evidence="8" id="KW-0851">Voltage-gated channel</keyword>
<dbReference type="EMBL" id="LSRX01000523">
    <property type="protein sequence ID" value="OLP94893.1"/>
    <property type="molecule type" value="Genomic_DNA"/>
</dbReference>
<dbReference type="AlphaFoldDB" id="A0A1Q9DI95"/>
<gene>
    <name evidence="18" type="primary">SCN10A</name>
    <name evidence="18" type="ORF">AK812_SmicGene23022</name>
</gene>
<proteinExistence type="predicted"/>
<dbReference type="InterPro" id="IPR005821">
    <property type="entry name" value="Ion_trans_dom"/>
</dbReference>
<name>A0A1Q9DI95_SYMMI</name>
<evidence type="ECO:0000256" key="7">
    <source>
        <dbReference type="ARBA" id="ARBA00022837"/>
    </source>
</evidence>
<evidence type="ECO:0000259" key="17">
    <source>
        <dbReference type="PROSITE" id="PS50222"/>
    </source>
</evidence>
<evidence type="ECO:0000256" key="3">
    <source>
        <dbReference type="ARBA" id="ARBA00022553"/>
    </source>
</evidence>
<dbReference type="Gene3D" id="1.10.238.10">
    <property type="entry name" value="EF-hand"/>
    <property type="match status" value="1"/>
</dbReference>
<keyword evidence="12" id="KW-0325">Glycoprotein</keyword>
<keyword evidence="7" id="KW-0106">Calcium</keyword>
<evidence type="ECO:0000256" key="2">
    <source>
        <dbReference type="ARBA" id="ARBA00022448"/>
    </source>
</evidence>
<keyword evidence="5" id="KW-0107">Calcium channel</keyword>
<keyword evidence="13 18" id="KW-0407">Ion channel</keyword>
<evidence type="ECO:0000256" key="6">
    <source>
        <dbReference type="ARBA" id="ARBA00022692"/>
    </source>
</evidence>
<keyword evidence="19" id="KW-1185">Reference proteome</keyword>
<dbReference type="GO" id="GO:0005509">
    <property type="term" value="F:calcium ion binding"/>
    <property type="evidence" value="ECO:0007669"/>
    <property type="project" value="InterPro"/>
</dbReference>
<keyword evidence="6 16" id="KW-0812">Transmembrane</keyword>
<dbReference type="PROSITE" id="PS50222">
    <property type="entry name" value="EF_HAND_2"/>
    <property type="match status" value="2"/>
</dbReference>
<organism evidence="18 19">
    <name type="scientific">Symbiodinium microadriaticum</name>
    <name type="common">Dinoflagellate</name>
    <name type="synonym">Zooxanthella microadriatica</name>
    <dbReference type="NCBI Taxonomy" id="2951"/>
    <lineage>
        <taxon>Eukaryota</taxon>
        <taxon>Sar</taxon>
        <taxon>Alveolata</taxon>
        <taxon>Dinophyceae</taxon>
        <taxon>Suessiales</taxon>
        <taxon>Symbiodiniaceae</taxon>
        <taxon>Symbiodinium</taxon>
    </lineage>
</organism>
<dbReference type="SUPFAM" id="SSF81324">
    <property type="entry name" value="Voltage-gated potassium channels"/>
    <property type="match status" value="1"/>
</dbReference>
<evidence type="ECO:0000256" key="1">
    <source>
        <dbReference type="ARBA" id="ARBA00004141"/>
    </source>
</evidence>
<feature type="transmembrane region" description="Helical" evidence="16">
    <location>
        <begin position="451"/>
        <end position="474"/>
    </location>
</feature>
<dbReference type="InterPro" id="IPR002048">
    <property type="entry name" value="EF_hand_dom"/>
</dbReference>
<dbReference type="PROSITE" id="PS00018">
    <property type="entry name" value="EF_HAND_1"/>
    <property type="match status" value="2"/>
</dbReference>
<dbReference type="OrthoDB" id="186625at2759"/>
<evidence type="ECO:0000256" key="10">
    <source>
        <dbReference type="ARBA" id="ARBA00023065"/>
    </source>
</evidence>
<feature type="transmembrane region" description="Helical" evidence="16">
    <location>
        <begin position="225"/>
        <end position="245"/>
    </location>
</feature>
<dbReference type="Proteomes" id="UP000186817">
    <property type="component" value="Unassembled WGS sequence"/>
</dbReference>
<accession>A0A1Q9DI95</accession>
<dbReference type="SMART" id="SM00054">
    <property type="entry name" value="EFh"/>
    <property type="match status" value="2"/>
</dbReference>
<dbReference type="GO" id="GO:0008331">
    <property type="term" value="F:high voltage-gated calcium channel activity"/>
    <property type="evidence" value="ECO:0007669"/>
    <property type="project" value="TreeGrafter"/>
</dbReference>
<keyword evidence="9 16" id="KW-1133">Transmembrane helix</keyword>
<dbReference type="PANTHER" id="PTHR45628">
    <property type="entry name" value="VOLTAGE-DEPENDENT CALCIUM CHANNEL TYPE A SUBUNIT ALPHA-1"/>
    <property type="match status" value="1"/>
</dbReference>
<comment type="subcellular location">
    <subcellularLocation>
        <location evidence="1">Membrane</location>
        <topology evidence="1">Multi-pass membrane protein</topology>
    </subcellularLocation>
</comment>
<evidence type="ECO:0000256" key="9">
    <source>
        <dbReference type="ARBA" id="ARBA00022989"/>
    </source>
</evidence>
<evidence type="ECO:0000256" key="5">
    <source>
        <dbReference type="ARBA" id="ARBA00022673"/>
    </source>
</evidence>
<dbReference type="InterPro" id="IPR050599">
    <property type="entry name" value="VDCC_alpha-1_subunit"/>
</dbReference>
<dbReference type="Gene3D" id="1.20.120.350">
    <property type="entry name" value="Voltage-gated potassium channels. Chain C"/>
    <property type="match status" value="1"/>
</dbReference>
<feature type="region of interest" description="Disordered" evidence="15">
    <location>
        <begin position="1"/>
        <end position="23"/>
    </location>
</feature>
<dbReference type="SUPFAM" id="SSF47473">
    <property type="entry name" value="EF-hand"/>
    <property type="match status" value="1"/>
</dbReference>
<dbReference type="InterPro" id="IPR027359">
    <property type="entry name" value="Volt_channel_dom_sf"/>
</dbReference>
<dbReference type="PANTHER" id="PTHR45628:SF7">
    <property type="entry name" value="VOLTAGE-DEPENDENT CALCIUM CHANNEL TYPE A SUBUNIT ALPHA-1"/>
    <property type="match status" value="1"/>
</dbReference>
<evidence type="ECO:0000256" key="8">
    <source>
        <dbReference type="ARBA" id="ARBA00022882"/>
    </source>
</evidence>
<dbReference type="GO" id="GO:0005891">
    <property type="term" value="C:voltage-gated calcium channel complex"/>
    <property type="evidence" value="ECO:0007669"/>
    <property type="project" value="TreeGrafter"/>
</dbReference>
<evidence type="ECO:0000256" key="16">
    <source>
        <dbReference type="SAM" id="Phobius"/>
    </source>
</evidence>
<feature type="domain" description="EF-hand" evidence="17">
    <location>
        <begin position="498"/>
        <end position="533"/>
    </location>
</feature>
<keyword evidence="3" id="KW-0597">Phosphoprotein</keyword>
<evidence type="ECO:0000313" key="18">
    <source>
        <dbReference type="EMBL" id="OLP94893.1"/>
    </source>
</evidence>
<keyword evidence="2" id="KW-0813">Transport</keyword>
<protein>
    <submittedName>
        <fullName evidence="18">Sodium channel protein type 10 subunit alpha</fullName>
    </submittedName>
</protein>
<feature type="compositionally biased region" description="Polar residues" evidence="15">
    <location>
        <begin position="7"/>
        <end position="21"/>
    </location>
</feature>
<evidence type="ECO:0000256" key="12">
    <source>
        <dbReference type="ARBA" id="ARBA00023180"/>
    </source>
</evidence>
<reference evidence="18 19" key="1">
    <citation type="submission" date="2016-02" db="EMBL/GenBank/DDBJ databases">
        <title>Genome analysis of coral dinoflagellate symbionts highlights evolutionary adaptations to a symbiotic lifestyle.</title>
        <authorList>
            <person name="Aranda M."/>
            <person name="Li Y."/>
            <person name="Liew Y.J."/>
            <person name="Baumgarten S."/>
            <person name="Simakov O."/>
            <person name="Wilson M."/>
            <person name="Piel J."/>
            <person name="Ashoor H."/>
            <person name="Bougouffa S."/>
            <person name="Bajic V.B."/>
            <person name="Ryu T."/>
            <person name="Ravasi T."/>
            <person name="Bayer T."/>
            <person name="Micklem G."/>
            <person name="Kim H."/>
            <person name="Bhak J."/>
            <person name="Lajeunesse T.C."/>
            <person name="Voolstra C.R."/>
        </authorList>
    </citation>
    <scope>NUCLEOTIDE SEQUENCE [LARGE SCALE GENOMIC DNA]</scope>
    <source>
        <strain evidence="18 19">CCMP2467</strain>
    </source>
</reference>
<dbReference type="Gene3D" id="1.10.287.70">
    <property type="match status" value="1"/>
</dbReference>
<keyword evidence="4" id="KW-0109">Calcium transport</keyword>
<keyword evidence="11 16" id="KW-0472">Membrane</keyword>
<evidence type="ECO:0000256" key="14">
    <source>
        <dbReference type="SAM" id="Coils"/>
    </source>
</evidence>
<feature type="coiled-coil region" evidence="14">
    <location>
        <begin position="75"/>
        <end position="109"/>
    </location>
</feature>
<dbReference type="GO" id="GO:0098703">
    <property type="term" value="P:calcium ion import across plasma membrane"/>
    <property type="evidence" value="ECO:0007669"/>
    <property type="project" value="TreeGrafter"/>
</dbReference>
<evidence type="ECO:0000256" key="4">
    <source>
        <dbReference type="ARBA" id="ARBA00022568"/>
    </source>
</evidence>
<keyword evidence="10" id="KW-0406">Ion transport</keyword>
<dbReference type="Pfam" id="PF00520">
    <property type="entry name" value="Ion_trans"/>
    <property type="match status" value="1"/>
</dbReference>
<feature type="transmembrane region" description="Helical" evidence="16">
    <location>
        <begin position="360"/>
        <end position="379"/>
    </location>
</feature>
<keyword evidence="14" id="KW-0175">Coiled coil</keyword>
<feature type="domain" description="EF-hand" evidence="17">
    <location>
        <begin position="551"/>
        <end position="576"/>
    </location>
</feature>
<dbReference type="InterPro" id="IPR018247">
    <property type="entry name" value="EF_Hand_1_Ca_BS"/>
</dbReference>
<feature type="transmembrane region" description="Helical" evidence="16">
    <location>
        <begin position="293"/>
        <end position="315"/>
    </location>
</feature>
<dbReference type="InterPro" id="IPR011992">
    <property type="entry name" value="EF-hand-dom_pair"/>
</dbReference>
<sequence>MHPAVYNETSGSERVSFSEPNMSIAEKHDHEEQNGGEGPSAPQELFITALQQVKSSQSELIDQLVVLERSHFQDLEVHLMLRKQLETEVERLTREIDALSQAKTTAARKKKIKSSRKPKQVMYEYENSVAIEPAEEPAAKPDEAVEHSMTTNTKSRFTHLVKADAHVDGISDDFSINKRLEHARAKLESSRNNSAMRRVEQLLKMAMGRDEDSEDDRSGNSELRWLMFEATAAALIAVNSVLLGLEVQYTSSNLQPNLSFMLGSVLFGVWFIFEVFVRMYHAGPIQFFMNDSRWWNICDLFLMGVSVLDICLLLLGGASTSLSSLKILKMIRVVRLFRVFRFFQQLATLALMVAESVKQLLWALSMFVLIMYIFAITLTSSCTDWLKSQVDFSKPDWEWDVANTSQPGVKEVHHFFGSLPRSGYTLIQTTLGGISWHEVTDSLLYVDAISFCLMFAYLVFTILALLNVFTGVFVDNAVQNSKKQRQIQIEETLEKKRMGLDQIIEFFVATDLDGDGTISLHEIHALLQDPVMNAYFDIIGFRPGDAQMLADLLDRDGSGAITLNEFINGCERMKGQAKGIDVHLLLLKCHHIYEKLERLDVLARGTPFQATNCDCSK</sequence>
<dbReference type="Pfam" id="PF13202">
    <property type="entry name" value="EF-hand_5"/>
    <property type="match status" value="1"/>
</dbReference>
<evidence type="ECO:0000256" key="13">
    <source>
        <dbReference type="ARBA" id="ARBA00023303"/>
    </source>
</evidence>